<gene>
    <name evidence="8" type="ORF">KFE25_008759</name>
</gene>
<dbReference type="PANTHER" id="PTHR11009">
    <property type="entry name" value="DER1-LIKE PROTEIN, DERLIN"/>
    <property type="match status" value="1"/>
</dbReference>
<dbReference type="InterPro" id="IPR035952">
    <property type="entry name" value="Rhomboid-like_sf"/>
</dbReference>
<dbReference type="OrthoDB" id="1716531at2759"/>
<reference evidence="8" key="1">
    <citation type="submission" date="2021-05" db="EMBL/GenBank/DDBJ databases">
        <title>The genome of the haptophyte Pavlova lutheri (Diacronema luteri, Pavlovales) - a model for lipid biosynthesis in eukaryotic algae.</title>
        <authorList>
            <person name="Hulatt C.J."/>
            <person name="Posewitz M.C."/>
        </authorList>
    </citation>
    <scope>NUCLEOTIDE SEQUENCE</scope>
    <source>
        <strain evidence="8">NIVA-4/92</strain>
    </source>
</reference>
<dbReference type="Proteomes" id="UP000751190">
    <property type="component" value="Unassembled WGS sequence"/>
</dbReference>
<evidence type="ECO:0000313" key="9">
    <source>
        <dbReference type="Proteomes" id="UP000751190"/>
    </source>
</evidence>
<feature type="transmembrane region" description="Helical" evidence="7">
    <location>
        <begin position="137"/>
        <end position="154"/>
    </location>
</feature>
<dbReference type="SUPFAM" id="SSF144091">
    <property type="entry name" value="Rhomboid-like"/>
    <property type="match status" value="1"/>
</dbReference>
<evidence type="ECO:0000256" key="1">
    <source>
        <dbReference type="ARBA" id="ARBA00004477"/>
    </source>
</evidence>
<feature type="transmembrane region" description="Helical" evidence="7">
    <location>
        <begin position="160"/>
        <end position="181"/>
    </location>
</feature>
<dbReference type="GO" id="GO:0033554">
    <property type="term" value="P:cellular response to stress"/>
    <property type="evidence" value="ECO:0007669"/>
    <property type="project" value="UniProtKB-ARBA"/>
</dbReference>
<evidence type="ECO:0000256" key="6">
    <source>
        <dbReference type="ARBA" id="ARBA00023136"/>
    </source>
</evidence>
<evidence type="ECO:0000256" key="3">
    <source>
        <dbReference type="ARBA" id="ARBA00022692"/>
    </source>
</evidence>
<accession>A0A8J5XRF7</accession>
<comment type="similarity">
    <text evidence="2 7">Belongs to the derlin family.</text>
</comment>
<feature type="transmembrane region" description="Helical" evidence="7">
    <location>
        <begin position="93"/>
        <end position="116"/>
    </location>
</feature>
<dbReference type="OMA" id="FKSQYWR"/>
<dbReference type="GO" id="GO:0005789">
    <property type="term" value="C:endoplasmic reticulum membrane"/>
    <property type="evidence" value="ECO:0007669"/>
    <property type="project" value="UniProtKB-SubCell"/>
</dbReference>
<feature type="transmembrane region" description="Helical" evidence="7">
    <location>
        <begin position="53"/>
        <end position="73"/>
    </location>
</feature>
<comment type="subcellular location">
    <subcellularLocation>
        <location evidence="1 7">Endoplasmic reticulum membrane</location>
        <topology evidence="1 7">Multi-pass membrane protein</topology>
    </subcellularLocation>
</comment>
<organism evidence="8 9">
    <name type="scientific">Diacronema lutheri</name>
    <name type="common">Unicellular marine alga</name>
    <name type="synonym">Monochrysis lutheri</name>
    <dbReference type="NCBI Taxonomy" id="2081491"/>
    <lineage>
        <taxon>Eukaryota</taxon>
        <taxon>Haptista</taxon>
        <taxon>Haptophyta</taxon>
        <taxon>Pavlovophyceae</taxon>
        <taxon>Pavlovales</taxon>
        <taxon>Pavlovaceae</taxon>
        <taxon>Diacronema</taxon>
    </lineage>
</organism>
<dbReference type="InterPro" id="IPR007599">
    <property type="entry name" value="DER1"/>
</dbReference>
<dbReference type="EMBL" id="JAGTXO010000001">
    <property type="protein sequence ID" value="KAG8470338.1"/>
    <property type="molecule type" value="Genomic_DNA"/>
</dbReference>
<proteinExistence type="inferred from homology"/>
<comment type="function">
    <text evidence="7">May be involved in the degradation of misfolded endoplasmic reticulum (ER) luminal proteins.</text>
</comment>
<name>A0A8J5XRF7_DIALT</name>
<feature type="transmembrane region" description="Helical" evidence="7">
    <location>
        <begin position="16"/>
        <end position="41"/>
    </location>
</feature>
<comment type="caution">
    <text evidence="8">The sequence shown here is derived from an EMBL/GenBank/DDBJ whole genome shotgun (WGS) entry which is preliminary data.</text>
</comment>
<dbReference type="GO" id="GO:0051603">
    <property type="term" value="P:proteolysis involved in protein catabolic process"/>
    <property type="evidence" value="ECO:0007669"/>
    <property type="project" value="UniProtKB-ARBA"/>
</dbReference>
<evidence type="ECO:0000256" key="5">
    <source>
        <dbReference type="ARBA" id="ARBA00022989"/>
    </source>
</evidence>
<keyword evidence="5 7" id="KW-1133">Transmembrane helix</keyword>
<protein>
    <recommendedName>
        <fullName evidence="7">Derlin</fullName>
    </recommendedName>
</protein>
<dbReference type="Pfam" id="PF04511">
    <property type="entry name" value="DER1"/>
    <property type="match status" value="1"/>
</dbReference>
<evidence type="ECO:0000256" key="4">
    <source>
        <dbReference type="ARBA" id="ARBA00022824"/>
    </source>
</evidence>
<keyword evidence="6 7" id="KW-0472">Membrane</keyword>
<dbReference type="AlphaFoldDB" id="A0A8J5XRF7"/>
<evidence type="ECO:0000256" key="7">
    <source>
        <dbReference type="RuleBase" id="RU363059"/>
    </source>
</evidence>
<keyword evidence="3 7" id="KW-0812">Transmembrane</keyword>
<keyword evidence="4 7" id="KW-0256">Endoplasmic reticulum</keyword>
<sequence length="254" mass="28971">MIEAWFFDIPPVTRTYVTLCFATTCACALELLSPLSLYFNARAICTRMQLWRLVTNFLYFGPFGLDFLFHMFFLVRYSRLLEEGSFRMRTADFLFMLLFGAAVMTLIAPFINIQFFGSSLTFMMVYVWGRRNDSVRMSFLGLFQFTAPYLPWVLLSFSVLIGNTYIVDTIGIAVGHIYYFLEDIYPLMPAASGRRLLKTPRLLEYLCQVALSAQQPGFDLGFRIEGDDDARAGAGLQRDDLDRAIGRGVVDGAR</sequence>
<evidence type="ECO:0000313" key="8">
    <source>
        <dbReference type="EMBL" id="KAG8470338.1"/>
    </source>
</evidence>
<dbReference type="FunFam" id="1.20.1540.10:FF:000016">
    <property type="entry name" value="Derlin"/>
    <property type="match status" value="1"/>
</dbReference>
<keyword evidence="9" id="KW-1185">Reference proteome</keyword>
<evidence type="ECO:0000256" key="2">
    <source>
        <dbReference type="ARBA" id="ARBA00008917"/>
    </source>
</evidence>